<gene>
    <name evidence="1" type="ORF">LIER_43319</name>
</gene>
<proteinExistence type="predicted"/>
<accession>A0AAV3PZE0</accession>
<comment type="caution">
    <text evidence="1">The sequence shown here is derived from an EMBL/GenBank/DDBJ whole genome shotgun (WGS) entry which is preliminary data.</text>
</comment>
<sequence>MFSEALNNVGKYPLCPNGEPFIVSALGNDSLLLDESFVVKLFENLEMIQVLVLLVATPSGLVGELGLEFERFGLDWEMVRKRCPTMVVAAHGSVTASGVEQLGVGVDVVSSRFDSFVGVVDSLAYKWETLGC</sequence>
<protein>
    <submittedName>
        <fullName evidence="1">Uncharacterized protein</fullName>
    </submittedName>
</protein>
<organism evidence="1 2">
    <name type="scientific">Lithospermum erythrorhizon</name>
    <name type="common">Purple gromwell</name>
    <name type="synonym">Lithospermum officinale var. erythrorhizon</name>
    <dbReference type="NCBI Taxonomy" id="34254"/>
    <lineage>
        <taxon>Eukaryota</taxon>
        <taxon>Viridiplantae</taxon>
        <taxon>Streptophyta</taxon>
        <taxon>Embryophyta</taxon>
        <taxon>Tracheophyta</taxon>
        <taxon>Spermatophyta</taxon>
        <taxon>Magnoliopsida</taxon>
        <taxon>eudicotyledons</taxon>
        <taxon>Gunneridae</taxon>
        <taxon>Pentapetalae</taxon>
        <taxon>asterids</taxon>
        <taxon>lamiids</taxon>
        <taxon>Boraginales</taxon>
        <taxon>Boraginaceae</taxon>
        <taxon>Boraginoideae</taxon>
        <taxon>Lithospermeae</taxon>
        <taxon>Lithospermum</taxon>
    </lineage>
</organism>
<dbReference type="PANTHER" id="PTHR38020:SF1">
    <property type="entry name" value="UROPORPHYRINOGEN-III SYNTHASE"/>
    <property type="match status" value="1"/>
</dbReference>
<name>A0AAV3PZE0_LITER</name>
<evidence type="ECO:0000313" key="2">
    <source>
        <dbReference type="Proteomes" id="UP001454036"/>
    </source>
</evidence>
<dbReference type="AlphaFoldDB" id="A0AAV3PZE0"/>
<reference evidence="1 2" key="1">
    <citation type="submission" date="2024-01" db="EMBL/GenBank/DDBJ databases">
        <title>The complete chloroplast genome sequence of Lithospermum erythrorhizon: insights into the phylogenetic relationship among Boraginaceae species and the maternal lineages of purple gromwells.</title>
        <authorList>
            <person name="Okada T."/>
            <person name="Watanabe K."/>
        </authorList>
    </citation>
    <scope>NUCLEOTIDE SEQUENCE [LARGE SCALE GENOMIC DNA]</scope>
</reference>
<evidence type="ECO:0000313" key="1">
    <source>
        <dbReference type="EMBL" id="GAA0155568.1"/>
    </source>
</evidence>
<dbReference type="PANTHER" id="PTHR38020">
    <property type="entry name" value="UROPORPHYRINOGEN-III SYNTHASE"/>
    <property type="match status" value="1"/>
</dbReference>
<dbReference type="EMBL" id="BAABME010034277">
    <property type="protein sequence ID" value="GAA0155568.1"/>
    <property type="molecule type" value="Genomic_DNA"/>
</dbReference>
<keyword evidence="2" id="KW-1185">Reference proteome</keyword>
<dbReference type="Proteomes" id="UP001454036">
    <property type="component" value="Unassembled WGS sequence"/>
</dbReference>